<dbReference type="AlphaFoldDB" id="A0A543B469"/>
<proteinExistence type="inferred from homology"/>
<dbReference type="OrthoDB" id="4959782at2"/>
<evidence type="ECO:0000259" key="6">
    <source>
        <dbReference type="Pfam" id="PF02776"/>
    </source>
</evidence>
<evidence type="ECO:0000256" key="3">
    <source>
        <dbReference type="RuleBase" id="RU362132"/>
    </source>
</evidence>
<gene>
    <name evidence="7" type="ORF">FB566_5180</name>
</gene>
<feature type="domain" description="Thiamine pyrophosphate enzyme N-terminal TPP-binding" evidence="6">
    <location>
        <begin position="6"/>
        <end position="119"/>
    </location>
</feature>
<keyword evidence="8" id="KW-1185">Reference proteome</keyword>
<dbReference type="CDD" id="cd07039">
    <property type="entry name" value="TPP_PYR_POX"/>
    <property type="match status" value="1"/>
</dbReference>
<dbReference type="PANTHER" id="PTHR42981:SF2">
    <property type="entry name" value="PYRUVATE DEHYDROGENASE [UBIQUINONE]"/>
    <property type="match status" value="1"/>
</dbReference>
<dbReference type="GO" id="GO:0030976">
    <property type="term" value="F:thiamine pyrophosphate binding"/>
    <property type="evidence" value="ECO:0007669"/>
    <property type="project" value="InterPro"/>
</dbReference>
<dbReference type="Gene3D" id="3.40.50.970">
    <property type="match status" value="2"/>
</dbReference>
<evidence type="ECO:0000259" key="5">
    <source>
        <dbReference type="Pfam" id="PF02775"/>
    </source>
</evidence>
<dbReference type="EMBL" id="VFOW01000001">
    <property type="protein sequence ID" value="TQL79570.1"/>
    <property type="molecule type" value="Genomic_DNA"/>
</dbReference>
<dbReference type="RefSeq" id="WP_142044978.1">
    <property type="nucleotide sequence ID" value="NZ_JBHTGS010000002.1"/>
</dbReference>
<evidence type="ECO:0000256" key="2">
    <source>
        <dbReference type="ARBA" id="ARBA00023052"/>
    </source>
</evidence>
<keyword evidence="7" id="KW-0670">Pyruvate</keyword>
<dbReference type="Gene3D" id="3.40.50.1220">
    <property type="entry name" value="TPP-binding domain"/>
    <property type="match status" value="1"/>
</dbReference>
<dbReference type="InterPro" id="IPR029035">
    <property type="entry name" value="DHS-like_NAD/FAD-binding_dom"/>
</dbReference>
<comment type="caution">
    <text evidence="7">The sequence shown here is derived from an EMBL/GenBank/DDBJ whole genome shotgun (WGS) entry which is preliminary data.</text>
</comment>
<accession>A0A543B469</accession>
<dbReference type="CDD" id="cd02014">
    <property type="entry name" value="TPP_POX"/>
    <property type="match status" value="1"/>
</dbReference>
<dbReference type="InParanoid" id="A0A543B469"/>
<dbReference type="GO" id="GO:0003824">
    <property type="term" value="F:catalytic activity"/>
    <property type="evidence" value="ECO:0007669"/>
    <property type="project" value="InterPro"/>
</dbReference>
<dbReference type="InterPro" id="IPR011766">
    <property type="entry name" value="TPP_enzyme_TPP-bd"/>
</dbReference>
<reference evidence="7 8" key="1">
    <citation type="submission" date="2019-06" db="EMBL/GenBank/DDBJ databases">
        <title>Sequencing the genomes of 1000 actinobacteria strains.</title>
        <authorList>
            <person name="Klenk H.-P."/>
        </authorList>
    </citation>
    <scope>NUCLEOTIDE SEQUENCE [LARGE SCALE GENOMIC DNA]</scope>
    <source>
        <strain evidence="7 8">DSM 45928</strain>
    </source>
</reference>
<feature type="domain" description="Thiamine pyrophosphate enzyme central" evidence="4">
    <location>
        <begin position="192"/>
        <end position="320"/>
    </location>
</feature>
<dbReference type="PANTHER" id="PTHR42981">
    <property type="entry name" value="PYRUVATE DEHYDROGENASE [UBIQUINONE]"/>
    <property type="match status" value="1"/>
</dbReference>
<sequence>MARRPTVSETIVAGLIHNGVTQVFGVVGDALNSVTDAIRRTDGIDWIGTRHEEVAAFAAGAQAQLTGGLAACAGTVGPGGIHLLNGLYDAAKSHAPVLAIAGQVPLADLGSDYFQEVDNDRLFSDVAVFTQTITSPEQVPVVVDQAISAALSRRGVAVLSLPGDVGAQPVGSDRPVRVFRDVTTVSPADEAVARAVETINRAGRVTILAGIGAAGGRAETLALAEHLMAPMVVTIKGKEAFDWDNPFQVGQSGLLGNPAAAAALKDCDLLLMVGTDFPYRDWYPTSATVVQIDRRADHIGRRVPVDVSVTGDAALTVQSLLSKLHAKHDRGHLDKALRHHDRWRHRQSELADPEFDERVGGRARSVLDNPDARIRPEAVAGFINELADDDAIFTVDTGMSAVWLARFVQLRKGQRLLGSFNLGSMANAMPQAVGAQSRYRDRQVIAFCGDGGLTMLLGDLLTIARHRLPVKLVVFDNHRLGMVKLEQEQAGLPEFGTELDNPDLAAIAKACGLAGVRITEPGDLGRKLTEALSMPGPVLVDVLTNPDEVSVPPETTPGQAWGFAIAKVKETLRSVGEGD</sequence>
<dbReference type="Proteomes" id="UP000317043">
    <property type="component" value="Unassembled WGS sequence"/>
</dbReference>
<dbReference type="SUPFAM" id="SSF52467">
    <property type="entry name" value="DHS-like NAD/FAD-binding domain"/>
    <property type="match status" value="1"/>
</dbReference>
<dbReference type="Pfam" id="PF00205">
    <property type="entry name" value="TPP_enzyme_M"/>
    <property type="match status" value="1"/>
</dbReference>
<dbReference type="InterPro" id="IPR047210">
    <property type="entry name" value="TPP_PYR_POXB-like"/>
</dbReference>
<dbReference type="Pfam" id="PF02776">
    <property type="entry name" value="TPP_enzyme_N"/>
    <property type="match status" value="1"/>
</dbReference>
<dbReference type="InterPro" id="IPR012000">
    <property type="entry name" value="Thiamin_PyroP_enz_cen_dom"/>
</dbReference>
<dbReference type="InterPro" id="IPR012001">
    <property type="entry name" value="Thiamin_PyroP_enz_TPP-bd_dom"/>
</dbReference>
<feature type="domain" description="Thiamine pyrophosphate enzyme TPP-binding" evidence="5">
    <location>
        <begin position="396"/>
        <end position="542"/>
    </location>
</feature>
<organism evidence="7 8">
    <name type="scientific">Stackebrandtia endophytica</name>
    <dbReference type="NCBI Taxonomy" id="1496996"/>
    <lineage>
        <taxon>Bacteria</taxon>
        <taxon>Bacillati</taxon>
        <taxon>Actinomycetota</taxon>
        <taxon>Actinomycetes</taxon>
        <taxon>Glycomycetales</taxon>
        <taxon>Glycomycetaceae</taxon>
        <taxon>Stackebrandtia</taxon>
    </lineage>
</organism>
<dbReference type="InterPro" id="IPR047211">
    <property type="entry name" value="POXB-like"/>
</dbReference>
<evidence type="ECO:0000313" key="8">
    <source>
        <dbReference type="Proteomes" id="UP000317043"/>
    </source>
</evidence>
<protein>
    <submittedName>
        <fullName evidence="7">Pyruvate dehydrogenase (Quinone)</fullName>
    </submittedName>
</protein>
<dbReference type="InterPro" id="IPR029061">
    <property type="entry name" value="THDP-binding"/>
</dbReference>
<dbReference type="GO" id="GO:0000287">
    <property type="term" value="F:magnesium ion binding"/>
    <property type="evidence" value="ECO:0007669"/>
    <property type="project" value="InterPro"/>
</dbReference>
<dbReference type="SUPFAM" id="SSF52518">
    <property type="entry name" value="Thiamin diphosphate-binding fold (THDP-binding)"/>
    <property type="match status" value="2"/>
</dbReference>
<dbReference type="Pfam" id="PF02775">
    <property type="entry name" value="TPP_enzyme_C"/>
    <property type="match status" value="1"/>
</dbReference>
<name>A0A543B469_9ACTN</name>
<comment type="similarity">
    <text evidence="1 3">Belongs to the TPP enzyme family.</text>
</comment>
<evidence type="ECO:0000256" key="1">
    <source>
        <dbReference type="ARBA" id="ARBA00007812"/>
    </source>
</evidence>
<dbReference type="InterPro" id="IPR047212">
    <property type="entry name" value="TPP_POXB-like"/>
</dbReference>
<evidence type="ECO:0000259" key="4">
    <source>
        <dbReference type="Pfam" id="PF00205"/>
    </source>
</evidence>
<keyword evidence="2 3" id="KW-0786">Thiamine pyrophosphate</keyword>
<evidence type="ECO:0000313" key="7">
    <source>
        <dbReference type="EMBL" id="TQL79570.1"/>
    </source>
</evidence>